<dbReference type="SUPFAM" id="SSF53155">
    <property type="entry name" value="Methylated DNA-protein cysteine methyltransferase domain"/>
    <property type="match status" value="1"/>
</dbReference>
<dbReference type="InterPro" id="IPR014048">
    <property type="entry name" value="MethylDNA_cys_MeTrfase_DNA-bd"/>
</dbReference>
<evidence type="ECO:0000256" key="4">
    <source>
        <dbReference type="ARBA" id="ARBA00022763"/>
    </source>
</evidence>
<keyword evidence="4" id="KW-0227">DNA damage</keyword>
<keyword evidence="5" id="KW-0234">DNA repair</keyword>
<dbReference type="InterPro" id="IPR036388">
    <property type="entry name" value="WH-like_DNA-bd_sf"/>
</dbReference>
<keyword evidence="10" id="KW-1185">Reference proteome</keyword>
<feature type="domain" description="Methylated-DNA-[protein]-cysteine S-methyltransferase DNA binding" evidence="7">
    <location>
        <begin position="72"/>
        <end position="147"/>
    </location>
</feature>
<evidence type="ECO:0000256" key="6">
    <source>
        <dbReference type="ARBA" id="ARBA00049348"/>
    </source>
</evidence>
<dbReference type="NCBIfam" id="TIGR00589">
    <property type="entry name" value="ogt"/>
    <property type="match status" value="1"/>
</dbReference>
<organism evidence="9 10">
    <name type="scientific">Albidovulum marisflavi</name>
    <dbReference type="NCBI Taxonomy" id="2984159"/>
    <lineage>
        <taxon>Bacteria</taxon>
        <taxon>Pseudomonadati</taxon>
        <taxon>Pseudomonadota</taxon>
        <taxon>Alphaproteobacteria</taxon>
        <taxon>Rhodobacterales</taxon>
        <taxon>Paracoccaceae</taxon>
        <taxon>Albidovulum</taxon>
    </lineage>
</organism>
<evidence type="ECO:0000256" key="2">
    <source>
        <dbReference type="ARBA" id="ARBA00022603"/>
    </source>
</evidence>
<dbReference type="Proteomes" id="UP001652542">
    <property type="component" value="Unassembled WGS sequence"/>
</dbReference>
<feature type="domain" description="Methylguanine DNA methyltransferase ribonuclease-like" evidence="8">
    <location>
        <begin position="8"/>
        <end position="64"/>
    </location>
</feature>
<keyword evidence="3" id="KW-0808">Transferase</keyword>
<evidence type="ECO:0000313" key="9">
    <source>
        <dbReference type="EMBL" id="MCV2867938.1"/>
    </source>
</evidence>
<proteinExistence type="predicted"/>
<dbReference type="PANTHER" id="PTHR10815:SF13">
    <property type="entry name" value="METHYLATED-DNA--PROTEIN-CYSTEINE METHYLTRANSFERASE"/>
    <property type="match status" value="1"/>
</dbReference>
<dbReference type="EMBL" id="JAOWKY010000001">
    <property type="protein sequence ID" value="MCV2867938.1"/>
    <property type="molecule type" value="Genomic_DNA"/>
</dbReference>
<evidence type="ECO:0000256" key="5">
    <source>
        <dbReference type="ARBA" id="ARBA00023204"/>
    </source>
</evidence>
<keyword evidence="2" id="KW-0489">Methyltransferase</keyword>
<dbReference type="RefSeq" id="WP_263733564.1">
    <property type="nucleotide sequence ID" value="NZ_JAOWKY010000001.1"/>
</dbReference>
<sequence length="152" mass="15659">MTSQAAFDGPLGRLVLTETGGAITRLEWSGAEVADSGSPLLDEACRQLGEYFARRQQEFELPLAYAQGLTGAVMRAMCAIPFGQTRTYGDLAKDLGASAQAIGQACGANPIPVVVPCHRILGATGLGGFSAPGGVETKVALLKHEGAASLLI</sequence>
<evidence type="ECO:0000259" key="7">
    <source>
        <dbReference type="Pfam" id="PF01035"/>
    </source>
</evidence>
<reference evidence="9 10" key="1">
    <citation type="submission" date="2022-10" db="EMBL/GenBank/DDBJ databases">
        <title>Defluviimonas sp. nov., isolated from ocean surface water.</title>
        <authorList>
            <person name="He W."/>
            <person name="Wang L."/>
            <person name="Zhang D.-F."/>
        </authorList>
    </citation>
    <scope>NUCLEOTIDE SEQUENCE [LARGE SCALE GENOMIC DNA]</scope>
    <source>
        <strain evidence="9 10">WL0002</strain>
    </source>
</reference>
<dbReference type="PROSITE" id="PS00374">
    <property type="entry name" value="MGMT"/>
    <property type="match status" value="1"/>
</dbReference>
<gene>
    <name evidence="9" type="ORF">OEW28_04800</name>
</gene>
<evidence type="ECO:0000256" key="1">
    <source>
        <dbReference type="ARBA" id="ARBA00001286"/>
    </source>
</evidence>
<evidence type="ECO:0000313" key="10">
    <source>
        <dbReference type="Proteomes" id="UP001652542"/>
    </source>
</evidence>
<dbReference type="InterPro" id="IPR008332">
    <property type="entry name" value="MethylG_MeTrfase_N"/>
</dbReference>
<dbReference type="InterPro" id="IPR036217">
    <property type="entry name" value="MethylDNA_cys_MeTrfase_DNAb"/>
</dbReference>
<evidence type="ECO:0000256" key="3">
    <source>
        <dbReference type="ARBA" id="ARBA00022679"/>
    </source>
</evidence>
<dbReference type="CDD" id="cd06445">
    <property type="entry name" value="ATase"/>
    <property type="match status" value="1"/>
</dbReference>
<accession>A0ABT2Z9X5</accession>
<comment type="catalytic activity">
    <reaction evidence="1">
        <text>a 4-O-methyl-thymidine in DNA + L-cysteinyl-[protein] = a thymidine in DNA + S-methyl-L-cysteinyl-[protein]</text>
        <dbReference type="Rhea" id="RHEA:53428"/>
        <dbReference type="Rhea" id="RHEA-COMP:10131"/>
        <dbReference type="Rhea" id="RHEA-COMP:10132"/>
        <dbReference type="Rhea" id="RHEA-COMP:13555"/>
        <dbReference type="Rhea" id="RHEA-COMP:13556"/>
        <dbReference type="ChEBI" id="CHEBI:29950"/>
        <dbReference type="ChEBI" id="CHEBI:82612"/>
        <dbReference type="ChEBI" id="CHEBI:137386"/>
        <dbReference type="ChEBI" id="CHEBI:137387"/>
        <dbReference type="EC" id="2.1.1.63"/>
    </reaction>
</comment>
<dbReference type="Pfam" id="PF01035">
    <property type="entry name" value="DNA_binding_1"/>
    <property type="match status" value="1"/>
</dbReference>
<comment type="catalytic activity">
    <reaction evidence="6">
        <text>a 6-O-methyl-2'-deoxyguanosine in DNA + L-cysteinyl-[protein] = S-methyl-L-cysteinyl-[protein] + a 2'-deoxyguanosine in DNA</text>
        <dbReference type="Rhea" id="RHEA:24000"/>
        <dbReference type="Rhea" id="RHEA-COMP:10131"/>
        <dbReference type="Rhea" id="RHEA-COMP:10132"/>
        <dbReference type="Rhea" id="RHEA-COMP:11367"/>
        <dbReference type="Rhea" id="RHEA-COMP:11368"/>
        <dbReference type="ChEBI" id="CHEBI:29950"/>
        <dbReference type="ChEBI" id="CHEBI:82612"/>
        <dbReference type="ChEBI" id="CHEBI:85445"/>
        <dbReference type="ChEBI" id="CHEBI:85448"/>
        <dbReference type="EC" id="2.1.1.63"/>
    </reaction>
</comment>
<dbReference type="SUPFAM" id="SSF46767">
    <property type="entry name" value="Methylated DNA-protein cysteine methyltransferase, C-terminal domain"/>
    <property type="match status" value="1"/>
</dbReference>
<dbReference type="Pfam" id="PF02870">
    <property type="entry name" value="Methyltransf_1N"/>
    <property type="match status" value="1"/>
</dbReference>
<evidence type="ECO:0000259" key="8">
    <source>
        <dbReference type="Pfam" id="PF02870"/>
    </source>
</evidence>
<dbReference type="Gene3D" id="1.10.10.10">
    <property type="entry name" value="Winged helix-like DNA-binding domain superfamily/Winged helix DNA-binding domain"/>
    <property type="match status" value="1"/>
</dbReference>
<comment type="caution">
    <text evidence="9">The sequence shown here is derived from an EMBL/GenBank/DDBJ whole genome shotgun (WGS) entry which is preliminary data.</text>
</comment>
<dbReference type="InterPro" id="IPR036631">
    <property type="entry name" value="MGMT_N_sf"/>
</dbReference>
<dbReference type="InterPro" id="IPR001497">
    <property type="entry name" value="MethylDNA_cys_MeTrfase_AS"/>
</dbReference>
<protein>
    <submittedName>
        <fullName evidence="9">Methylated-DNA--[protein]-cysteine S-methyltransferase</fullName>
    </submittedName>
</protein>
<dbReference type="PANTHER" id="PTHR10815">
    <property type="entry name" value="METHYLATED-DNA--PROTEIN-CYSTEINE METHYLTRANSFERASE"/>
    <property type="match status" value="1"/>
</dbReference>
<dbReference type="Gene3D" id="3.30.160.70">
    <property type="entry name" value="Methylated DNA-protein cysteine methyltransferase domain"/>
    <property type="match status" value="1"/>
</dbReference>
<name>A0ABT2Z9X5_9RHOB</name>